<keyword evidence="3" id="KW-1185">Reference proteome</keyword>
<evidence type="ECO:0008006" key="4">
    <source>
        <dbReference type="Google" id="ProtNLM"/>
    </source>
</evidence>
<dbReference type="RefSeq" id="WP_052358491.1">
    <property type="nucleotide sequence ID" value="NZ_BMNZ01000002.1"/>
</dbReference>
<dbReference type="Gene3D" id="3.30.70.20">
    <property type="match status" value="1"/>
</dbReference>
<sequence>MSTPSDRTVEVPSDVDDHTRRRLGLAHEPRLAVDRIACTGHGVCAQLLAGVTLDEWGYPVVGDDRATAGGEDGRELVDLAVRLCPARALYLR</sequence>
<comment type="caution">
    <text evidence="2">The sequence shown here is derived from an EMBL/GenBank/DDBJ whole genome shotgun (WGS) entry which is preliminary data.</text>
</comment>
<name>A0ABQ2HMQ4_9MICO</name>
<evidence type="ECO:0000313" key="2">
    <source>
        <dbReference type="EMBL" id="GGM86433.1"/>
    </source>
</evidence>
<gene>
    <name evidence="2" type="ORF">GCM10009721_09010</name>
</gene>
<evidence type="ECO:0000256" key="1">
    <source>
        <dbReference type="SAM" id="MobiDB-lite"/>
    </source>
</evidence>
<feature type="region of interest" description="Disordered" evidence="1">
    <location>
        <begin position="1"/>
        <end position="22"/>
    </location>
</feature>
<reference evidence="3" key="1">
    <citation type="journal article" date="2019" name="Int. J. Syst. Evol. Microbiol.">
        <title>The Global Catalogue of Microorganisms (GCM) 10K type strain sequencing project: providing services to taxonomists for standard genome sequencing and annotation.</title>
        <authorList>
            <consortium name="The Broad Institute Genomics Platform"/>
            <consortium name="The Broad Institute Genome Sequencing Center for Infectious Disease"/>
            <person name="Wu L."/>
            <person name="Ma J."/>
        </authorList>
    </citation>
    <scope>NUCLEOTIDE SEQUENCE [LARGE SCALE GENOMIC DNA]</scope>
    <source>
        <strain evidence="3">JCM 1365</strain>
    </source>
</reference>
<dbReference type="EMBL" id="BMNZ01000002">
    <property type="protein sequence ID" value="GGM86433.1"/>
    <property type="molecule type" value="Genomic_DNA"/>
</dbReference>
<dbReference type="Pfam" id="PF13459">
    <property type="entry name" value="Fer4_15"/>
    <property type="match status" value="1"/>
</dbReference>
<accession>A0ABQ2HMQ4</accession>
<dbReference type="Proteomes" id="UP000623461">
    <property type="component" value="Unassembled WGS sequence"/>
</dbReference>
<protein>
    <recommendedName>
        <fullName evidence="4">Ferredoxin</fullName>
    </recommendedName>
</protein>
<proteinExistence type="predicted"/>
<evidence type="ECO:0000313" key="3">
    <source>
        <dbReference type="Proteomes" id="UP000623461"/>
    </source>
</evidence>
<organism evidence="2 3">
    <name type="scientific">Terrabacter tumescens</name>
    <dbReference type="NCBI Taxonomy" id="60443"/>
    <lineage>
        <taxon>Bacteria</taxon>
        <taxon>Bacillati</taxon>
        <taxon>Actinomycetota</taxon>
        <taxon>Actinomycetes</taxon>
        <taxon>Micrococcales</taxon>
        <taxon>Intrasporangiaceae</taxon>
        <taxon>Terrabacter</taxon>
    </lineage>
</organism>